<dbReference type="AlphaFoldDB" id="A0A150KDT6"/>
<gene>
    <name evidence="1" type="ORF">B4099_1582</name>
</gene>
<sequence length="45" mass="4683">MILGSSPAGKLPAMSASGSIVIFLTAFRKKSPILKECEGTNSTNE</sequence>
<proteinExistence type="predicted"/>
<reference evidence="1 2" key="1">
    <citation type="submission" date="2016-01" db="EMBL/GenBank/DDBJ databases">
        <title>Genome Sequences of Twelve Sporeforming Bacillus Species Isolated from Foods.</title>
        <authorList>
            <person name="Berendsen E.M."/>
            <person name="Wells-Bennik M.H."/>
            <person name="Krawcyk A.O."/>
            <person name="De Jong A."/>
            <person name="Holsappel S."/>
            <person name="Eijlander R.T."/>
            <person name="Kuipers O.P."/>
        </authorList>
    </citation>
    <scope>NUCLEOTIDE SEQUENCE [LARGE SCALE GENOMIC DNA]</scope>
    <source>
        <strain evidence="1 2">B4099</strain>
    </source>
</reference>
<protein>
    <submittedName>
        <fullName evidence="1">Uncharacterized protein</fullName>
    </submittedName>
</protein>
<comment type="caution">
    <text evidence="1">The sequence shown here is derived from an EMBL/GenBank/DDBJ whole genome shotgun (WGS) entry which is preliminary data.</text>
</comment>
<dbReference type="Proteomes" id="UP000075304">
    <property type="component" value="Unassembled WGS sequence"/>
</dbReference>
<evidence type="ECO:0000313" key="1">
    <source>
        <dbReference type="EMBL" id="KYC67652.1"/>
    </source>
</evidence>
<name>A0A150KDT6_HEYCO</name>
<dbReference type="EMBL" id="LQYI01000067">
    <property type="protein sequence ID" value="KYC67652.1"/>
    <property type="molecule type" value="Genomic_DNA"/>
</dbReference>
<organism evidence="1 2">
    <name type="scientific">Heyndrickxia coagulans</name>
    <name type="common">Weizmannia coagulans</name>
    <dbReference type="NCBI Taxonomy" id="1398"/>
    <lineage>
        <taxon>Bacteria</taxon>
        <taxon>Bacillati</taxon>
        <taxon>Bacillota</taxon>
        <taxon>Bacilli</taxon>
        <taxon>Bacillales</taxon>
        <taxon>Bacillaceae</taxon>
        <taxon>Heyndrickxia</taxon>
    </lineage>
</organism>
<dbReference type="PATRIC" id="fig|1398.25.peg.3456"/>
<evidence type="ECO:0000313" key="2">
    <source>
        <dbReference type="Proteomes" id="UP000075304"/>
    </source>
</evidence>
<accession>A0A150KDT6</accession>